<reference evidence="3" key="2">
    <citation type="submission" date="2015-01" db="EMBL/GenBank/DDBJ databases">
        <title>Evolutionary Origins and Diversification of the Mycorrhizal Mutualists.</title>
        <authorList>
            <consortium name="DOE Joint Genome Institute"/>
            <consortium name="Mycorrhizal Genomics Consortium"/>
            <person name="Kohler A."/>
            <person name="Kuo A."/>
            <person name="Nagy L.G."/>
            <person name="Floudas D."/>
            <person name="Copeland A."/>
            <person name="Barry K.W."/>
            <person name="Cichocki N."/>
            <person name="Veneault-Fourrey C."/>
            <person name="LaButti K."/>
            <person name="Lindquist E.A."/>
            <person name="Lipzen A."/>
            <person name="Lundell T."/>
            <person name="Morin E."/>
            <person name="Murat C."/>
            <person name="Riley R."/>
            <person name="Ohm R."/>
            <person name="Sun H."/>
            <person name="Tunlid A."/>
            <person name="Henrissat B."/>
            <person name="Grigoriev I.V."/>
            <person name="Hibbett D.S."/>
            <person name="Martin F."/>
        </authorList>
    </citation>
    <scope>NUCLEOTIDE SEQUENCE [LARGE SCALE GENOMIC DNA]</scope>
    <source>
        <strain evidence="3">Zn</strain>
    </source>
</reference>
<feature type="region of interest" description="Disordered" evidence="1">
    <location>
        <begin position="58"/>
        <end position="85"/>
    </location>
</feature>
<evidence type="ECO:0000313" key="2">
    <source>
        <dbReference type="EMBL" id="KIM99563.1"/>
    </source>
</evidence>
<dbReference type="EMBL" id="KN832878">
    <property type="protein sequence ID" value="KIM99563.1"/>
    <property type="molecule type" value="Genomic_DNA"/>
</dbReference>
<reference evidence="2 3" key="1">
    <citation type="submission" date="2014-04" db="EMBL/GenBank/DDBJ databases">
        <authorList>
            <consortium name="DOE Joint Genome Institute"/>
            <person name="Kuo A."/>
            <person name="Martino E."/>
            <person name="Perotto S."/>
            <person name="Kohler A."/>
            <person name="Nagy L.G."/>
            <person name="Floudas D."/>
            <person name="Copeland A."/>
            <person name="Barry K.W."/>
            <person name="Cichocki N."/>
            <person name="Veneault-Fourrey C."/>
            <person name="LaButti K."/>
            <person name="Lindquist E.A."/>
            <person name="Lipzen A."/>
            <person name="Lundell T."/>
            <person name="Morin E."/>
            <person name="Murat C."/>
            <person name="Sun H."/>
            <person name="Tunlid A."/>
            <person name="Henrissat B."/>
            <person name="Grigoriev I.V."/>
            <person name="Hibbett D.S."/>
            <person name="Martin F."/>
            <person name="Nordberg H.P."/>
            <person name="Cantor M.N."/>
            <person name="Hua S.X."/>
        </authorList>
    </citation>
    <scope>NUCLEOTIDE SEQUENCE [LARGE SCALE GENOMIC DNA]</scope>
    <source>
        <strain evidence="2 3">Zn</strain>
    </source>
</reference>
<keyword evidence="3" id="KW-1185">Reference proteome</keyword>
<protein>
    <submittedName>
        <fullName evidence="2">Uncharacterized protein</fullName>
    </submittedName>
</protein>
<feature type="compositionally biased region" description="Basic and acidic residues" evidence="1">
    <location>
        <begin position="59"/>
        <end position="77"/>
    </location>
</feature>
<name>A0A0C3CKP8_OIDMZ</name>
<dbReference type="HOGENOM" id="CLU_750280_0_0_1"/>
<dbReference type="InParanoid" id="A0A0C3CKP8"/>
<evidence type="ECO:0000313" key="3">
    <source>
        <dbReference type="Proteomes" id="UP000054321"/>
    </source>
</evidence>
<evidence type="ECO:0000256" key="1">
    <source>
        <dbReference type="SAM" id="MobiDB-lite"/>
    </source>
</evidence>
<dbReference type="Proteomes" id="UP000054321">
    <property type="component" value="Unassembled WGS sequence"/>
</dbReference>
<sequence>MRAGGFRFDTPAEATRGISWLITHTLDEARPEPRSAVAEGQTNRKHLQKVYRKPFRRLGGREGTRGRQQECRKKGAQRDAGGAHDPASIGRCWLEWAGLGAGAGAADGCCSTEKDWARNVGFLLRSAVDGVSGVFEVDVIGLGGGDAGKDGRYLQVHTIYGTHGSTSSAQSSDRGRLRPATIHGAEGDPSEGRKSFSQKRSCPRRIPERNIVYVQYGTGHIVTPDFTSPPTVHYCSVRYIMYIQSLPAAFSWCVRNTSYQAVGMIGLTHETTSLCSGVMSCIRLFSYCTTLGCTLGVWHLSPDNRQRRPARRLLLSTVRALNPEGCMGSTGQEGASGYKDVGSPPRERSMHAMEEEIWKIKAKKYGTAK</sequence>
<proteinExistence type="predicted"/>
<organism evidence="2 3">
    <name type="scientific">Oidiodendron maius (strain Zn)</name>
    <dbReference type="NCBI Taxonomy" id="913774"/>
    <lineage>
        <taxon>Eukaryota</taxon>
        <taxon>Fungi</taxon>
        <taxon>Dikarya</taxon>
        <taxon>Ascomycota</taxon>
        <taxon>Pezizomycotina</taxon>
        <taxon>Leotiomycetes</taxon>
        <taxon>Leotiomycetes incertae sedis</taxon>
        <taxon>Myxotrichaceae</taxon>
        <taxon>Oidiodendron</taxon>
    </lineage>
</organism>
<dbReference type="AlphaFoldDB" id="A0A0C3CKP8"/>
<feature type="region of interest" description="Disordered" evidence="1">
    <location>
        <begin position="164"/>
        <end position="200"/>
    </location>
</feature>
<feature type="region of interest" description="Disordered" evidence="1">
    <location>
        <begin position="328"/>
        <end position="353"/>
    </location>
</feature>
<accession>A0A0C3CKP8</accession>
<gene>
    <name evidence="2" type="ORF">OIDMADRAFT_29983</name>
</gene>